<keyword evidence="3" id="KW-1185">Reference proteome</keyword>
<feature type="chain" id="PRO_5001782750" evidence="1">
    <location>
        <begin position="23"/>
        <end position="254"/>
    </location>
</feature>
<evidence type="ECO:0000256" key="1">
    <source>
        <dbReference type="SAM" id="SignalP"/>
    </source>
</evidence>
<reference evidence="3" key="2">
    <citation type="submission" date="2014-07" db="EMBL/GenBank/DDBJ databases">
        <title>Genome sequence of Mangrovimonas yunxiaonensis.</title>
        <authorList>
            <person name="Li Y."/>
            <person name="Zheng T."/>
        </authorList>
    </citation>
    <scope>NUCLEOTIDE SEQUENCE [LARGE SCALE GENOMIC DNA]</scope>
    <source>
        <strain evidence="3">LY01</strain>
    </source>
</reference>
<sequence>MRKHFLLAIALFVITTVTYSQASMNAYKYVVVESKFDFLNEADAYQLNSLAKFLFEKYGFHAVMSGAIIPEDLAKNNCLGMTSKVTKERSLLKTKLKVELRDCHGRLLFTKTGTSSEKAYKVAYNLALREAFTSFEDVHYAYKPTPDSLEAKDAPQKTVSAPADVAGVTAVAAAKAQPAAEVNLGELYAQEIAGGYQLVDKTPAVVMVLLATPKSDVFMVDGKNAIVYKAEDGTWVLSEKINDQTKTTTLQIKF</sequence>
<evidence type="ECO:0000313" key="2">
    <source>
        <dbReference type="EMBL" id="KFB00453.1"/>
    </source>
</evidence>
<comment type="caution">
    <text evidence="2">The sequence shown here is derived from an EMBL/GenBank/DDBJ whole genome shotgun (WGS) entry which is preliminary data.</text>
</comment>
<evidence type="ECO:0000313" key="3">
    <source>
        <dbReference type="Proteomes" id="UP000028521"/>
    </source>
</evidence>
<gene>
    <name evidence="2" type="ORF">IA57_08200</name>
</gene>
<dbReference type="AlphaFoldDB" id="A0A084TIB7"/>
<organism evidence="2 3">
    <name type="scientific">Mangrovimonas yunxiaonensis</name>
    <dbReference type="NCBI Taxonomy" id="1197477"/>
    <lineage>
        <taxon>Bacteria</taxon>
        <taxon>Pseudomonadati</taxon>
        <taxon>Bacteroidota</taxon>
        <taxon>Flavobacteriia</taxon>
        <taxon>Flavobacteriales</taxon>
        <taxon>Flavobacteriaceae</taxon>
        <taxon>Mangrovimonas</taxon>
    </lineage>
</organism>
<name>A0A084TIB7_9FLAO</name>
<dbReference type="EMBL" id="JPFK01000007">
    <property type="protein sequence ID" value="KFB00453.1"/>
    <property type="molecule type" value="Genomic_DNA"/>
</dbReference>
<feature type="signal peptide" evidence="1">
    <location>
        <begin position="1"/>
        <end position="22"/>
    </location>
</feature>
<reference evidence="2 3" key="1">
    <citation type="journal article" date="2014" name="Genome Announc.">
        <title>Draft Genome Sequence of the Algicidal Bacterium Mangrovimonas yunxiaonensis Strain LY01.</title>
        <authorList>
            <person name="Li Y."/>
            <person name="Zhu H."/>
            <person name="Li C."/>
            <person name="Zhang H."/>
            <person name="Chen Z."/>
            <person name="Zheng W."/>
            <person name="Xu H."/>
            <person name="Zheng T."/>
        </authorList>
    </citation>
    <scope>NUCLEOTIDE SEQUENCE [LARGE SCALE GENOMIC DNA]</scope>
    <source>
        <strain evidence="2 3">LY01</strain>
    </source>
</reference>
<dbReference type="Proteomes" id="UP000028521">
    <property type="component" value="Unassembled WGS sequence"/>
</dbReference>
<protein>
    <submittedName>
        <fullName evidence="2">Uncharacterized protein</fullName>
    </submittedName>
</protein>
<dbReference type="OrthoDB" id="1274006at2"/>
<dbReference type="STRING" id="1197477.IA57_08200"/>
<keyword evidence="1" id="KW-0732">Signal</keyword>
<accession>A0A084TIB7</accession>
<dbReference type="RefSeq" id="WP_036121736.1">
    <property type="nucleotide sequence ID" value="NZ_BMET01000001.1"/>
</dbReference>
<dbReference type="eggNOG" id="ENOG502ZN71">
    <property type="taxonomic scope" value="Bacteria"/>
</dbReference>
<proteinExistence type="predicted"/>